<dbReference type="GO" id="GO:0030983">
    <property type="term" value="F:mismatched DNA binding"/>
    <property type="evidence" value="ECO:0007669"/>
    <property type="project" value="InterPro"/>
</dbReference>
<organism evidence="12 13">
    <name type="scientific">Pinctada imbricata</name>
    <name type="common">Atlantic pearl-oyster</name>
    <name type="synonym">Pinctada martensii</name>
    <dbReference type="NCBI Taxonomy" id="66713"/>
    <lineage>
        <taxon>Eukaryota</taxon>
        <taxon>Metazoa</taxon>
        <taxon>Spiralia</taxon>
        <taxon>Lophotrochozoa</taxon>
        <taxon>Mollusca</taxon>
        <taxon>Bivalvia</taxon>
        <taxon>Autobranchia</taxon>
        <taxon>Pteriomorphia</taxon>
        <taxon>Pterioida</taxon>
        <taxon>Pterioidea</taxon>
        <taxon>Pteriidae</taxon>
        <taxon>Pinctada</taxon>
    </lineage>
</organism>
<feature type="compositionally biased region" description="Basic and acidic residues" evidence="10">
    <location>
        <begin position="1513"/>
        <end position="1526"/>
    </location>
</feature>
<feature type="compositionally biased region" description="Basic and acidic residues" evidence="10">
    <location>
        <begin position="1181"/>
        <end position="1197"/>
    </location>
</feature>
<feature type="compositionally biased region" description="Acidic residues" evidence="10">
    <location>
        <begin position="1405"/>
        <end position="1419"/>
    </location>
</feature>
<dbReference type="InterPro" id="IPR006767">
    <property type="entry name" value="Cwf19-like_C_dom-2"/>
</dbReference>
<dbReference type="InterPro" id="IPR045076">
    <property type="entry name" value="MutS"/>
</dbReference>
<dbReference type="InterPro" id="IPR027417">
    <property type="entry name" value="P-loop_NTPase"/>
</dbReference>
<dbReference type="SUPFAM" id="SSF54197">
    <property type="entry name" value="HIT-like"/>
    <property type="match status" value="1"/>
</dbReference>
<dbReference type="Proteomes" id="UP001186944">
    <property type="component" value="Unassembled WGS sequence"/>
</dbReference>
<keyword evidence="5" id="KW-0227">DNA damage</keyword>
<protein>
    <recommendedName>
        <fullName evidence="3 9">DNA mismatch repair protein MSH3</fullName>
    </recommendedName>
    <alternativeName>
        <fullName evidence="3 9">DNA mismatch repair protein MSH3</fullName>
    </alternativeName>
</protein>
<dbReference type="InterPro" id="IPR007860">
    <property type="entry name" value="DNA_mmatch_repair_MutS_con_dom"/>
</dbReference>
<feature type="domain" description="DNA mismatch repair proteins mutS family" evidence="11">
    <location>
        <begin position="779"/>
        <end position="795"/>
    </location>
</feature>
<evidence type="ECO:0000313" key="12">
    <source>
        <dbReference type="EMBL" id="KAK3098520.1"/>
    </source>
</evidence>
<evidence type="ECO:0000256" key="1">
    <source>
        <dbReference type="ARBA" id="ARBA00006795"/>
    </source>
</evidence>
<dbReference type="NCBIfam" id="NF003810">
    <property type="entry name" value="PRK05399.1"/>
    <property type="match status" value="1"/>
</dbReference>
<dbReference type="PANTHER" id="PTHR11361:SF122">
    <property type="entry name" value="DNA MISMATCH REPAIR PROTEIN MSH3"/>
    <property type="match status" value="1"/>
</dbReference>
<evidence type="ECO:0000256" key="4">
    <source>
        <dbReference type="ARBA" id="ARBA00022741"/>
    </source>
</evidence>
<dbReference type="GO" id="GO:0006298">
    <property type="term" value="P:mismatch repair"/>
    <property type="evidence" value="ECO:0007669"/>
    <property type="project" value="InterPro"/>
</dbReference>
<dbReference type="PANTHER" id="PTHR11361">
    <property type="entry name" value="DNA MISMATCH REPAIR PROTEIN MUTS FAMILY MEMBER"/>
    <property type="match status" value="1"/>
</dbReference>
<keyword evidence="8" id="KW-0234">DNA repair</keyword>
<dbReference type="InterPro" id="IPR006768">
    <property type="entry name" value="Cwf19-like_C_dom-1"/>
</dbReference>
<feature type="compositionally biased region" description="Acidic residues" evidence="10">
    <location>
        <begin position="1011"/>
        <end position="1020"/>
    </location>
</feature>
<dbReference type="EMBL" id="VSWD01000007">
    <property type="protein sequence ID" value="KAK3098520.1"/>
    <property type="molecule type" value="Genomic_DNA"/>
</dbReference>
<feature type="compositionally biased region" description="Basic residues" evidence="10">
    <location>
        <begin position="1261"/>
        <end position="1274"/>
    </location>
</feature>
<comment type="similarity">
    <text evidence="2">Belongs to the DNA mismatch repair MutS family. MSH3 subfamily.</text>
</comment>
<dbReference type="InterPro" id="IPR007695">
    <property type="entry name" value="DNA_mismatch_repair_MutS-lik_N"/>
</dbReference>
<dbReference type="Pfam" id="PF04677">
    <property type="entry name" value="CwfJ_C_1"/>
    <property type="match status" value="1"/>
</dbReference>
<accession>A0AA89C7V2</accession>
<dbReference type="InterPro" id="IPR036265">
    <property type="entry name" value="HIT-like_sf"/>
</dbReference>
<dbReference type="Gene3D" id="3.40.50.300">
    <property type="entry name" value="P-loop containing nucleotide triphosphate hydrolases"/>
    <property type="match status" value="1"/>
</dbReference>
<evidence type="ECO:0000256" key="2">
    <source>
        <dbReference type="ARBA" id="ARBA00007094"/>
    </source>
</evidence>
<dbReference type="Pfam" id="PF04676">
    <property type="entry name" value="CwfJ_C_2"/>
    <property type="match status" value="1"/>
</dbReference>
<dbReference type="Pfam" id="PF01624">
    <property type="entry name" value="MutS_I"/>
    <property type="match status" value="1"/>
</dbReference>
<feature type="region of interest" description="Disordered" evidence="10">
    <location>
        <begin position="1456"/>
        <end position="1526"/>
    </location>
</feature>
<dbReference type="InterPro" id="IPR007696">
    <property type="entry name" value="DNA_mismatch_repair_MutS_core"/>
</dbReference>
<feature type="region of interest" description="Disordered" evidence="10">
    <location>
        <begin position="970"/>
        <end position="1130"/>
    </location>
</feature>
<dbReference type="InterPro" id="IPR016151">
    <property type="entry name" value="DNA_mismatch_repair_MutS_N"/>
</dbReference>
<dbReference type="Gene3D" id="3.30.420.110">
    <property type="entry name" value="MutS, connector domain"/>
    <property type="match status" value="1"/>
</dbReference>
<dbReference type="SUPFAM" id="SSF52540">
    <property type="entry name" value="P-loop containing nucleoside triphosphate hydrolases"/>
    <property type="match status" value="1"/>
</dbReference>
<keyword evidence="13" id="KW-1185">Reference proteome</keyword>
<dbReference type="Gene3D" id="3.30.428.10">
    <property type="entry name" value="HIT-like"/>
    <property type="match status" value="1"/>
</dbReference>
<comment type="similarity">
    <text evidence="1">Belongs to the CWF19 family.</text>
</comment>
<dbReference type="InterPro" id="IPR036187">
    <property type="entry name" value="DNA_mismatch_repair_MutS_sf"/>
</dbReference>
<dbReference type="SUPFAM" id="SSF55271">
    <property type="entry name" value="DNA repair protein MutS, domain I"/>
    <property type="match status" value="1"/>
</dbReference>
<dbReference type="InterPro" id="IPR000432">
    <property type="entry name" value="DNA_mismatch_repair_MutS_C"/>
</dbReference>
<dbReference type="GO" id="GO:0140664">
    <property type="term" value="F:ATP-dependent DNA damage sensor activity"/>
    <property type="evidence" value="ECO:0007669"/>
    <property type="project" value="InterPro"/>
</dbReference>
<feature type="compositionally biased region" description="Basic residues" evidence="10">
    <location>
        <begin position="981"/>
        <end position="1005"/>
    </location>
</feature>
<reference evidence="12" key="1">
    <citation type="submission" date="2019-08" db="EMBL/GenBank/DDBJ databases">
        <title>The improved chromosome-level genome for the pearl oyster Pinctada fucata martensii using PacBio sequencing and Hi-C.</title>
        <authorList>
            <person name="Zheng Z."/>
        </authorList>
    </citation>
    <scope>NUCLEOTIDE SEQUENCE</scope>
    <source>
        <strain evidence="12">ZZ-2019</strain>
        <tissue evidence="12">Adductor muscle</tissue>
    </source>
</reference>
<evidence type="ECO:0000256" key="9">
    <source>
        <dbReference type="ARBA" id="ARBA00073774"/>
    </source>
</evidence>
<evidence type="ECO:0000256" key="10">
    <source>
        <dbReference type="SAM" id="MobiDB-lite"/>
    </source>
</evidence>
<dbReference type="Gene3D" id="3.40.1170.10">
    <property type="entry name" value="DNA repair protein MutS, domain I"/>
    <property type="match status" value="1"/>
</dbReference>
<dbReference type="Pfam" id="PF00488">
    <property type="entry name" value="MutS_V"/>
    <property type="match status" value="1"/>
</dbReference>
<dbReference type="FunFam" id="3.40.1170.10:FF:000004">
    <property type="entry name" value="DNA mismatch repair protein"/>
    <property type="match status" value="1"/>
</dbReference>
<keyword evidence="6" id="KW-0067">ATP-binding</keyword>
<dbReference type="Pfam" id="PF05188">
    <property type="entry name" value="MutS_II"/>
    <property type="match status" value="1"/>
</dbReference>
<dbReference type="FunFam" id="1.10.1420.10:FF:000004">
    <property type="entry name" value="DNA mismatch repair protein Msh3"/>
    <property type="match status" value="1"/>
</dbReference>
<feature type="compositionally biased region" description="Basic and acidic residues" evidence="10">
    <location>
        <begin position="1065"/>
        <end position="1078"/>
    </location>
</feature>
<feature type="compositionally biased region" description="Basic and acidic residues" evidence="10">
    <location>
        <begin position="1456"/>
        <end position="1480"/>
    </location>
</feature>
<keyword evidence="4" id="KW-0547">Nucleotide-binding</keyword>
<dbReference type="SUPFAM" id="SSF48334">
    <property type="entry name" value="DNA repair protein MutS, domain III"/>
    <property type="match status" value="1"/>
</dbReference>
<dbReference type="FunFam" id="3.40.50.300:FF:000870">
    <property type="entry name" value="MutS protein homolog 4"/>
    <property type="match status" value="1"/>
</dbReference>
<evidence type="ECO:0000256" key="5">
    <source>
        <dbReference type="ARBA" id="ARBA00022763"/>
    </source>
</evidence>
<feature type="compositionally biased region" description="Basic and acidic residues" evidence="10">
    <location>
        <begin position="1225"/>
        <end position="1238"/>
    </location>
</feature>
<feature type="compositionally biased region" description="Basic and acidic residues" evidence="10">
    <location>
        <begin position="1275"/>
        <end position="1287"/>
    </location>
</feature>
<feature type="compositionally biased region" description="Polar residues" evidence="10">
    <location>
        <begin position="1337"/>
        <end position="1352"/>
    </location>
</feature>
<comment type="caution">
    <text evidence="12">The sequence shown here is derived from an EMBL/GenBank/DDBJ whole genome shotgun (WGS) entry which is preliminary data.</text>
</comment>
<sequence>MCLGVDNNGKDADSDCEIIDDISKPSASSSSTPTLRKFTNSKSKLEALNKRTKTKYTPLEQQYVEIKGKHPSAVLLIECGYKYRFFGEDAEIAAKVLKIFCHLDHNFQTASIPVHRLFVHVRRLVAAGYKVGVVKQTETAALKAAGENRSAPFKRQLTAMYTKSTLIGEDILFYKHIESCSEEGEVSMDTSNVNCTLLCVYDLPMQAKDKEQTIGILAVKPSTGNVVYDSFVDTELRTELDTRITHTQPVEMIIPKTLTEKTQKFIDDTVKYSSTDDDKIRVEHLDDRVFEYSEAFQTVSEFYSSDTDQYQLQSVINLPHSVICCLSAMIIALSKFTTESTYLKLPGKTTRNLELFQNQTNLQERGSLFWVLNHTVTKYGNRMLRTWLSCPLLDVTKIKQRQEAVEELSFEAKKGTWGRLQGALSRTPDLEKGLCSIFYNKCSIQEFYSVVKSLSVLHTEFKILSQSIDNVKSEVLKTIICEVEELINGIDNYSDMLHEDSVRENDKTNIFKDESIFPSVLKRKSAIQDVMKDLQEHRREVRLLLKQPALDYTTVMGTEYLIEVKNAIIKVVPQDWTKISSTKTVSRFHSPFIVQKYKVLNQMREQLVIDCNEAWNQFTKSFSDNYVKYKKAVNHLATLDCLLSLATVARSQGYCRPTFVTDRVCIQIEKGQHPVITQLLGEQEQFVPNDTNIDETDGRVMIITGPNMGGKSSYIKQVALMVIMAQMGSFVPAESATFGISDAVYTRMGAADEIYRGRSTFMVELQEAAEIMSQATCRSLVILDELGRGTSTHDGMAIAYATLQFFITKLRCPTLFVTHYPMLAEFEKLHPAVAVNYHMSFFLEDEDDQAGDRLLTFLYQLVSGSAARSYGLNVARLAGIPSEVIHKATEMSHDLETEIRAKRPSEEILKVKSFLVCIATISAPQRLRFGQDGRSWPDAFYEAKDDYEKEERKKEHAKLRGEGTWMLPSLSDRIDRENKNVQKKSKKSKKEKKKKLKKEKKKSKSKKDSSTESDDSEDSGNEALWVEKGDSQGEKTQAVSTIMKGPQLQRDEWMTAPPDLFPTISRKEIREKKQQEKEENIEDDTNLLDKPGQHERELNPYWKDGGVGLPEEEPKQKAKSGVQPSVGDGGYSWMKKAYDRCVEQAKEENRSLEEIAAEKYGSLRKLQKMLADAEKAYRKIQDEKLEDQQRSRGRESKYQISRSQRFIKPREDNEERTGTQSRMFIHPDDSAEEKDSKSRYTYNRRDRSRSKDRRYKERSRSRERRGYKRSRSRSRSTDRSRNRDYRYRKSRSRSKERHYSRDKYSHRRSRSRSNDRNKTQASLKSRFMKPGDMDSDILTSKVNRGSNSQSQPAWKKKEFRNPDTDKREEEKHPSNTNSARRRKQSSSSSSDSDSSSVASNSEQASEQEDEHVSENEEEVVLLSEQEMNQLGAKIVRAEIMGDTEIAAKLKEQLEKARENNERHKKLIEENKVKGKDDKDNQVVVLTRTDRKGLVRPLSEGHHGKEKGRKKNRGKVDTHSGKERDRYFDDDDKFSLRQLVEREKTGTAEDQNMMFARLAGRSTEKTNDDFQVDDMFVSKAARKQSEAKMEEKDRAMAIHEHRKVATAMEKCQFCFDNCPKHLIISIGVKVYLCLPNHRSLTEGHCLIVPMQHVASGTVVDEDVWNEIQMFRRGIVKMFEGMDQDIVFMETCMGLKHFPHMYLECIPMPKETGDLAPIYFKKAIQDAGPEWAQNKKLVDLSQRDIRRSVPKGFPYFAVDFGMQGGFAHVIEDERTFPRYFGREIVGGMVEAEPQLWRKPHKENFDDQRKKVLQFADWWKPFDWTSNLNKDS</sequence>
<evidence type="ECO:0000256" key="8">
    <source>
        <dbReference type="ARBA" id="ARBA00023204"/>
    </source>
</evidence>
<dbReference type="SMART" id="SM00533">
    <property type="entry name" value="MUTSd"/>
    <property type="match status" value="1"/>
</dbReference>
<dbReference type="InterPro" id="IPR036678">
    <property type="entry name" value="MutS_con_dom_sf"/>
</dbReference>
<evidence type="ECO:0000256" key="7">
    <source>
        <dbReference type="ARBA" id="ARBA00023125"/>
    </source>
</evidence>
<feature type="region of interest" description="Disordered" evidence="10">
    <location>
        <begin position="1181"/>
        <end position="1424"/>
    </location>
</feature>
<feature type="compositionally biased region" description="Basic residues" evidence="10">
    <location>
        <begin position="1503"/>
        <end position="1512"/>
    </location>
</feature>
<dbReference type="Gene3D" id="1.10.1420.10">
    <property type="match status" value="2"/>
</dbReference>
<evidence type="ECO:0000256" key="6">
    <source>
        <dbReference type="ARBA" id="ARBA00022840"/>
    </source>
</evidence>
<evidence type="ECO:0000313" key="13">
    <source>
        <dbReference type="Proteomes" id="UP001186944"/>
    </source>
</evidence>
<keyword evidence="7" id="KW-0238">DNA-binding</keyword>
<dbReference type="SMART" id="SM00534">
    <property type="entry name" value="MUTSac"/>
    <property type="match status" value="1"/>
</dbReference>
<feature type="compositionally biased region" description="Low complexity" evidence="10">
    <location>
        <begin position="1385"/>
        <end position="1404"/>
    </location>
</feature>
<gene>
    <name evidence="12" type="ORF">FSP39_020282</name>
</gene>
<feature type="compositionally biased region" description="Basic and acidic residues" evidence="10">
    <location>
        <begin position="1487"/>
        <end position="1502"/>
    </location>
</feature>
<dbReference type="GO" id="GO:0005524">
    <property type="term" value="F:ATP binding"/>
    <property type="evidence" value="ECO:0007669"/>
    <property type="project" value="UniProtKB-KW"/>
</dbReference>
<dbReference type="GO" id="GO:0005634">
    <property type="term" value="C:nucleus"/>
    <property type="evidence" value="ECO:0007669"/>
    <property type="project" value="TreeGrafter"/>
</dbReference>
<dbReference type="PROSITE" id="PS00486">
    <property type="entry name" value="DNA_MISMATCH_REPAIR_2"/>
    <property type="match status" value="1"/>
</dbReference>
<name>A0AA89C7V2_PINIB</name>
<dbReference type="GO" id="GO:0006312">
    <property type="term" value="P:mitotic recombination"/>
    <property type="evidence" value="ECO:0007669"/>
    <property type="project" value="TreeGrafter"/>
</dbReference>
<feature type="compositionally biased region" description="Basic and acidic residues" evidence="10">
    <location>
        <begin position="1355"/>
        <end position="1373"/>
    </location>
</feature>
<feature type="compositionally biased region" description="Basic and acidic residues" evidence="10">
    <location>
        <begin position="1208"/>
        <end position="1217"/>
    </location>
</feature>
<evidence type="ECO:0000259" key="11">
    <source>
        <dbReference type="PROSITE" id="PS00486"/>
    </source>
</evidence>
<evidence type="ECO:0000256" key="3">
    <source>
        <dbReference type="ARBA" id="ARBA00022151"/>
    </source>
</evidence>
<proteinExistence type="inferred from homology"/>
<dbReference type="Pfam" id="PF05192">
    <property type="entry name" value="MutS_III"/>
    <property type="match status" value="1"/>
</dbReference>